<dbReference type="AlphaFoldDB" id="A0A2G9T5S1"/>
<dbReference type="PANTHER" id="PTHR16193:SF0">
    <property type="entry name" value="TETRATRICOPEPTIDE REPEAT PROTEIN 27"/>
    <property type="match status" value="1"/>
</dbReference>
<evidence type="ECO:0000313" key="3">
    <source>
        <dbReference type="EMBL" id="PIO53317.1"/>
    </source>
</evidence>
<name>A0A2G9T5S1_TELCI</name>
<feature type="non-terminal residue" evidence="3">
    <location>
        <position position="1"/>
    </location>
</feature>
<evidence type="ECO:0000256" key="1">
    <source>
        <dbReference type="ARBA" id="ARBA00022737"/>
    </source>
</evidence>
<dbReference type="OrthoDB" id="1936594at2759"/>
<keyword evidence="2" id="KW-0802">TPR repeat</keyword>
<keyword evidence="4" id="KW-1185">Reference proteome</keyword>
<protein>
    <recommendedName>
        <fullName evidence="5">Tetratricopeptide repeat protein</fullName>
    </recommendedName>
</protein>
<evidence type="ECO:0000313" key="4">
    <source>
        <dbReference type="Proteomes" id="UP000230423"/>
    </source>
</evidence>
<gene>
    <name evidence="3" type="ORF">TELCIR_25350</name>
</gene>
<keyword evidence="1" id="KW-0677">Repeat</keyword>
<feature type="non-terminal residue" evidence="3">
    <location>
        <position position="115"/>
    </location>
</feature>
<dbReference type="Proteomes" id="UP000230423">
    <property type="component" value="Unassembled WGS sequence"/>
</dbReference>
<evidence type="ECO:0000256" key="2">
    <source>
        <dbReference type="ARBA" id="ARBA00022803"/>
    </source>
</evidence>
<proteinExistence type="predicted"/>
<dbReference type="PANTHER" id="PTHR16193">
    <property type="entry name" value="TETRATRICOPEPTIDE REPEAT PROTEIN 27"/>
    <property type="match status" value="1"/>
</dbReference>
<evidence type="ECO:0008006" key="5">
    <source>
        <dbReference type="Google" id="ProtNLM"/>
    </source>
</evidence>
<accession>A0A2G9T5S1</accession>
<sequence length="115" mass="13134">IIRQRRGWAVQAAALLARCELERMKKRRVERACAQSELICKLMDGIDDQTPENGKEKRCGFVLASGLEPFWGAYSIHAETLQSLGCTSEALLLYEKLEMWDSVIECFKRLGQLEK</sequence>
<dbReference type="EMBL" id="KZ415076">
    <property type="protein sequence ID" value="PIO53317.1"/>
    <property type="molecule type" value="Genomic_DNA"/>
</dbReference>
<organism evidence="3 4">
    <name type="scientific">Teladorsagia circumcincta</name>
    <name type="common">Brown stomach worm</name>
    <name type="synonym">Ostertagia circumcincta</name>
    <dbReference type="NCBI Taxonomy" id="45464"/>
    <lineage>
        <taxon>Eukaryota</taxon>
        <taxon>Metazoa</taxon>
        <taxon>Ecdysozoa</taxon>
        <taxon>Nematoda</taxon>
        <taxon>Chromadorea</taxon>
        <taxon>Rhabditida</taxon>
        <taxon>Rhabditina</taxon>
        <taxon>Rhabditomorpha</taxon>
        <taxon>Strongyloidea</taxon>
        <taxon>Trichostrongylidae</taxon>
        <taxon>Teladorsagia</taxon>
    </lineage>
</organism>
<reference evidence="3 4" key="1">
    <citation type="submission" date="2015-09" db="EMBL/GenBank/DDBJ databases">
        <title>Draft genome of the parasitic nematode Teladorsagia circumcincta isolate WARC Sus (inbred).</title>
        <authorList>
            <person name="Mitreva M."/>
        </authorList>
    </citation>
    <scope>NUCLEOTIDE SEQUENCE [LARGE SCALE GENOMIC DNA]</scope>
    <source>
        <strain evidence="3 4">S</strain>
    </source>
</reference>
<dbReference type="InterPro" id="IPR044244">
    <property type="entry name" value="TTC27/Emw1"/>
</dbReference>